<comment type="cofactor">
    <cofactor evidence="1">
        <name>Mg(2+)</name>
        <dbReference type="ChEBI" id="CHEBI:18420"/>
    </cofactor>
</comment>
<evidence type="ECO:0000313" key="2">
    <source>
        <dbReference type="EMBL" id="TZF93505.1"/>
    </source>
</evidence>
<sequence length="326" mass="38480">MKQLDIPVLQYSWAYKVAPFAESFYEEQNDWIDRDYQFMPEATRIKYKRNNLIQAASYMFPATKTMEQMRPIARFMVWLTLYEDYYELCPVKELASVRDDIMNVMLGDNPRPGDIGLLRQVALSRDEFRPYVNDNWFQRWAESFHDYTTYGIMEETPYKLKQEFPTLSHLLLMREYSISMYPYADPVEPSMGFIAPDSVSKHPVIKRLKTLMSRIMVIQNSFASIEKKLIISPDVLNIIFVMKHQYKISLEEACMEAMQMHNNYVREFVELKVNLPEFGPLQKDVENFVHHMTLMLSGLGAWYHLGKSPCYEVPGEYPRPEYAQQG</sequence>
<evidence type="ECO:0000313" key="3">
    <source>
        <dbReference type="Proteomes" id="UP000323884"/>
    </source>
</evidence>
<dbReference type="Gene3D" id="1.10.600.10">
    <property type="entry name" value="Farnesyl Diphosphate Synthase"/>
    <property type="match status" value="1"/>
</dbReference>
<keyword evidence="1" id="KW-0460">Magnesium</keyword>
<protein>
    <recommendedName>
        <fullName evidence="1">Terpene synthase</fullName>
        <ecNumber evidence="1">4.2.3.-</ecNumber>
    </recommendedName>
</protein>
<dbReference type="PANTHER" id="PTHR35201">
    <property type="entry name" value="TERPENE SYNTHASE"/>
    <property type="match status" value="1"/>
</dbReference>
<comment type="caution">
    <text evidence="2">The sequence shown here is derived from an EMBL/GenBank/DDBJ whole genome shotgun (WGS) entry which is preliminary data.</text>
</comment>
<dbReference type="EC" id="4.2.3.-" evidence="1"/>
<dbReference type="InterPro" id="IPR034686">
    <property type="entry name" value="Terpene_cyclase-like_2"/>
</dbReference>
<keyword evidence="3" id="KW-1185">Reference proteome</keyword>
<dbReference type="SUPFAM" id="SSF48576">
    <property type="entry name" value="Terpenoid synthases"/>
    <property type="match status" value="1"/>
</dbReference>
<gene>
    <name evidence="2" type="ORF">FW781_17580</name>
</gene>
<dbReference type="OrthoDB" id="2989600at2"/>
<keyword evidence="1" id="KW-0479">Metal-binding</keyword>
<proteinExistence type="inferred from homology"/>
<accession>A0A5D8ZET8</accession>
<dbReference type="InterPro" id="IPR008949">
    <property type="entry name" value="Isoprenoid_synthase_dom_sf"/>
</dbReference>
<dbReference type="Pfam" id="PF19086">
    <property type="entry name" value="Terpene_syn_C_2"/>
    <property type="match status" value="1"/>
</dbReference>
<dbReference type="PANTHER" id="PTHR35201:SF4">
    <property type="entry name" value="BETA-PINACENE SYNTHASE-RELATED"/>
    <property type="match status" value="1"/>
</dbReference>
<dbReference type="EMBL" id="VTRU01000005">
    <property type="protein sequence ID" value="TZF93505.1"/>
    <property type="molecule type" value="Genomic_DNA"/>
</dbReference>
<dbReference type="Proteomes" id="UP000323884">
    <property type="component" value="Unassembled WGS sequence"/>
</dbReference>
<name>A0A5D8ZET8_9FLAO</name>
<reference evidence="2 3" key="1">
    <citation type="submission" date="2019-08" db="EMBL/GenBank/DDBJ databases">
        <title>Draft genome sequence of Chryseobacterium sp. Gsoil 183.</title>
        <authorList>
            <person name="Im W.-T."/>
        </authorList>
    </citation>
    <scope>NUCLEOTIDE SEQUENCE [LARGE SCALE GENOMIC DNA]</scope>
    <source>
        <strain evidence="2 3">Gsoil 183</strain>
    </source>
</reference>
<dbReference type="RefSeq" id="WP_149388606.1">
    <property type="nucleotide sequence ID" value="NZ_VTRU01000005.1"/>
</dbReference>
<keyword evidence="1" id="KW-0456">Lyase</keyword>
<dbReference type="GO" id="GO:0046872">
    <property type="term" value="F:metal ion binding"/>
    <property type="evidence" value="ECO:0007669"/>
    <property type="project" value="UniProtKB-KW"/>
</dbReference>
<evidence type="ECO:0000256" key="1">
    <source>
        <dbReference type="RuleBase" id="RU366034"/>
    </source>
</evidence>
<dbReference type="AlphaFoldDB" id="A0A5D8ZET8"/>
<organism evidence="2 3">
    <name type="scientific">Chryseobacterium panacisoli</name>
    <dbReference type="NCBI Taxonomy" id="1807141"/>
    <lineage>
        <taxon>Bacteria</taxon>
        <taxon>Pseudomonadati</taxon>
        <taxon>Bacteroidota</taxon>
        <taxon>Flavobacteriia</taxon>
        <taxon>Flavobacteriales</taxon>
        <taxon>Weeksellaceae</taxon>
        <taxon>Chryseobacterium group</taxon>
        <taxon>Chryseobacterium</taxon>
    </lineage>
</organism>
<dbReference type="GO" id="GO:0010333">
    <property type="term" value="F:terpene synthase activity"/>
    <property type="evidence" value="ECO:0007669"/>
    <property type="project" value="InterPro"/>
</dbReference>
<comment type="similarity">
    <text evidence="1">Belongs to the terpene synthase family.</text>
</comment>